<dbReference type="Pfam" id="PF21729">
    <property type="entry name" value="IRX15_IRX15L_GXM"/>
    <property type="match status" value="1"/>
</dbReference>
<dbReference type="GO" id="GO:0045492">
    <property type="term" value="P:xylan biosynthetic process"/>
    <property type="evidence" value="ECO:0000318"/>
    <property type="project" value="GO_Central"/>
</dbReference>
<dbReference type="GO" id="GO:0009834">
    <property type="term" value="P:plant-type secondary cell wall biogenesis"/>
    <property type="evidence" value="ECO:0000318"/>
    <property type="project" value="GO_Central"/>
</dbReference>
<evidence type="ECO:0000256" key="2">
    <source>
        <dbReference type="ARBA" id="ARBA00022692"/>
    </source>
</evidence>
<dbReference type="KEGG" id="jre:108995728"/>
<dbReference type="FunCoup" id="A0A2I4F5K0">
    <property type="interactions" value="343"/>
</dbReference>
<evidence type="ECO:0000256" key="1">
    <source>
        <dbReference type="ARBA" id="ARBA00004194"/>
    </source>
</evidence>
<dbReference type="OrthoDB" id="1896682at2759"/>
<dbReference type="InterPro" id="IPR006514">
    <property type="entry name" value="IRX15/GXM/AGM"/>
</dbReference>
<dbReference type="NCBIfam" id="TIGR01627">
    <property type="entry name" value="A_thal_3515"/>
    <property type="match status" value="1"/>
</dbReference>
<comment type="subcellular location">
    <subcellularLocation>
        <location evidence="1">Golgi apparatus membrane</location>
        <topology evidence="1">Single-pass membrane protein</topology>
    </subcellularLocation>
</comment>
<dbReference type="GeneID" id="108995728"/>
<sequence>MPPEVLHCRSLVTPLVQFSPALLPEAQHNLPIIYKYCRGRKRMNIAVKKVIPVLLMILSSFSIIRFLLITITNSSSSSSKPTLPTVVHHTCLSPPCIEGPKNSPGSSTNQLKTSANASTLTEKEFLLLSNLIINKAPCNLLIFGFAYQYLNLSQINAGGTTIFLEDEINDLSTIKANSNSTRTYKVDYQIPGNKAYKLLKQARQDPACAPSSGPLQGSTCKLALTNLPQEVYQHKWDVIVVDGPSGDTPEAPGRMPTIYTASIMARSGNATDVVIHDVNRVVEKWFSWEFLCEENLVSSKGNLWVFRIRDQFNSTKFCTANTVVIV</sequence>
<evidence type="ECO:0000313" key="5">
    <source>
        <dbReference type="Proteomes" id="UP000235220"/>
    </source>
</evidence>
<dbReference type="GO" id="GO:0005794">
    <property type="term" value="C:Golgi apparatus"/>
    <property type="evidence" value="ECO:0000318"/>
    <property type="project" value="GO_Central"/>
</dbReference>
<reference evidence="6" key="1">
    <citation type="submission" date="2025-08" db="UniProtKB">
        <authorList>
            <consortium name="RefSeq"/>
        </authorList>
    </citation>
    <scope>IDENTIFICATION</scope>
    <source>
        <tissue evidence="6">Leaves</tissue>
    </source>
</reference>
<dbReference type="GO" id="GO:0000139">
    <property type="term" value="C:Golgi membrane"/>
    <property type="evidence" value="ECO:0007669"/>
    <property type="project" value="UniProtKB-SubCell"/>
</dbReference>
<gene>
    <name evidence="6" type="primary">LOC108995728</name>
</gene>
<evidence type="ECO:0000256" key="3">
    <source>
        <dbReference type="ARBA" id="ARBA00022989"/>
    </source>
</evidence>
<evidence type="ECO:0000256" key="4">
    <source>
        <dbReference type="ARBA" id="ARBA00023136"/>
    </source>
</evidence>
<dbReference type="RefSeq" id="XP_018826925.1">
    <property type="nucleotide sequence ID" value="XM_018971380.2"/>
</dbReference>
<keyword evidence="3" id="KW-1133">Transmembrane helix</keyword>
<dbReference type="Proteomes" id="UP000235220">
    <property type="component" value="Chromosome 2"/>
</dbReference>
<dbReference type="PANTHER" id="PTHR31444">
    <property type="entry name" value="OS11G0490100 PROTEIN"/>
    <property type="match status" value="1"/>
</dbReference>
<name>A0A2I4F5K0_JUGRE</name>
<protein>
    <submittedName>
        <fullName evidence="6">Glucuronoxylan 4-O-methyltransferase 1</fullName>
    </submittedName>
</protein>
<keyword evidence="5" id="KW-1185">Reference proteome</keyword>
<accession>A0A2I4F5K0</accession>
<organism evidence="5 6">
    <name type="scientific">Juglans regia</name>
    <name type="common">English walnut</name>
    <dbReference type="NCBI Taxonomy" id="51240"/>
    <lineage>
        <taxon>Eukaryota</taxon>
        <taxon>Viridiplantae</taxon>
        <taxon>Streptophyta</taxon>
        <taxon>Embryophyta</taxon>
        <taxon>Tracheophyta</taxon>
        <taxon>Spermatophyta</taxon>
        <taxon>Magnoliopsida</taxon>
        <taxon>eudicotyledons</taxon>
        <taxon>Gunneridae</taxon>
        <taxon>Pentapetalae</taxon>
        <taxon>rosids</taxon>
        <taxon>fabids</taxon>
        <taxon>Fagales</taxon>
        <taxon>Juglandaceae</taxon>
        <taxon>Juglans</taxon>
    </lineage>
</organism>
<keyword evidence="2" id="KW-0812">Transmembrane</keyword>
<evidence type="ECO:0000313" key="6">
    <source>
        <dbReference type="RefSeq" id="XP_018826925.1"/>
    </source>
</evidence>
<dbReference type="AlphaFoldDB" id="A0A2I4F5K0"/>
<proteinExistence type="predicted"/>
<keyword evidence="4" id="KW-0472">Membrane</keyword>
<dbReference type="Gramene" id="Jr02_00800_p1">
    <property type="protein sequence ID" value="cds.Jr02_00800_p1"/>
    <property type="gene ID" value="Jr02_00800"/>
</dbReference>
<dbReference type="STRING" id="51240.A0A2I4F5K0"/>